<dbReference type="KEGG" id="mbe:MBM_06761"/>
<dbReference type="GO" id="GO:0032259">
    <property type="term" value="P:methylation"/>
    <property type="evidence" value="ECO:0007669"/>
    <property type="project" value="UniProtKB-KW"/>
</dbReference>
<evidence type="ECO:0000313" key="14">
    <source>
        <dbReference type="Proteomes" id="UP000006753"/>
    </source>
</evidence>
<evidence type="ECO:0000256" key="10">
    <source>
        <dbReference type="PROSITE-ProRule" id="PRU00134"/>
    </source>
</evidence>
<evidence type="ECO:0000256" key="7">
    <source>
        <dbReference type="ARBA" id="ARBA00042380"/>
    </source>
</evidence>
<dbReference type="PANTHER" id="PTHR46402">
    <property type="entry name" value="SET AND MYND DOMAIN-CONTAINING PROTEIN 5"/>
    <property type="match status" value="1"/>
</dbReference>
<evidence type="ECO:0000256" key="3">
    <source>
        <dbReference type="ARBA" id="ARBA00022691"/>
    </source>
</evidence>
<dbReference type="PROSITE" id="PS01360">
    <property type="entry name" value="ZF_MYND_1"/>
    <property type="match status" value="1"/>
</dbReference>
<evidence type="ECO:0000256" key="8">
    <source>
        <dbReference type="ARBA" id="ARBA00044528"/>
    </source>
</evidence>
<dbReference type="Gene3D" id="2.170.270.10">
    <property type="entry name" value="SET domain"/>
    <property type="match status" value="1"/>
</dbReference>
<dbReference type="Proteomes" id="UP000006753">
    <property type="component" value="Unassembled WGS sequence"/>
</dbReference>
<accession>K1WC98</accession>
<dbReference type="GO" id="GO:0008270">
    <property type="term" value="F:zinc ion binding"/>
    <property type="evidence" value="ECO:0007669"/>
    <property type="project" value="UniProtKB-KW"/>
</dbReference>
<keyword evidence="14" id="KW-1185">Reference proteome</keyword>
<dbReference type="HOGENOM" id="CLU_026249_0_0_1"/>
<keyword evidence="4" id="KW-0479">Metal-binding</keyword>
<keyword evidence="5 10" id="KW-0863">Zinc-finger</keyword>
<dbReference type="GO" id="GO:0042799">
    <property type="term" value="F:histone H4K20 methyltransferase activity"/>
    <property type="evidence" value="ECO:0007669"/>
    <property type="project" value="TreeGrafter"/>
</dbReference>
<dbReference type="SUPFAM" id="SSF82199">
    <property type="entry name" value="SET domain"/>
    <property type="match status" value="1"/>
</dbReference>
<dbReference type="AlphaFoldDB" id="K1WC98"/>
<feature type="domain" description="SET" evidence="11">
    <location>
        <begin position="441"/>
        <end position="539"/>
    </location>
</feature>
<dbReference type="PROSITE" id="PS50280">
    <property type="entry name" value="SET"/>
    <property type="match status" value="1"/>
</dbReference>
<evidence type="ECO:0000313" key="13">
    <source>
        <dbReference type="EMBL" id="EKD15000.1"/>
    </source>
</evidence>
<evidence type="ECO:0000259" key="11">
    <source>
        <dbReference type="PROSITE" id="PS50280"/>
    </source>
</evidence>
<evidence type="ECO:0000256" key="1">
    <source>
        <dbReference type="ARBA" id="ARBA00022603"/>
    </source>
</evidence>
<dbReference type="EMBL" id="JH921443">
    <property type="protein sequence ID" value="EKD15000.1"/>
    <property type="molecule type" value="Genomic_DNA"/>
</dbReference>
<comment type="catalytic activity">
    <reaction evidence="9">
        <text>L-lysyl-[histone] + S-adenosyl-L-methionine = N(6)-methyl-L-lysyl-[histone] + S-adenosyl-L-homocysteine + H(+)</text>
        <dbReference type="Rhea" id="RHEA:10024"/>
        <dbReference type="Rhea" id="RHEA-COMP:9845"/>
        <dbReference type="Rhea" id="RHEA-COMP:9846"/>
        <dbReference type="ChEBI" id="CHEBI:15378"/>
        <dbReference type="ChEBI" id="CHEBI:29969"/>
        <dbReference type="ChEBI" id="CHEBI:57856"/>
        <dbReference type="ChEBI" id="CHEBI:59789"/>
        <dbReference type="ChEBI" id="CHEBI:61929"/>
    </reaction>
    <physiologicalReaction direction="left-to-right" evidence="9">
        <dbReference type="Rhea" id="RHEA:10025"/>
    </physiologicalReaction>
</comment>
<dbReference type="CDD" id="cd08161">
    <property type="entry name" value="SET"/>
    <property type="match status" value="1"/>
</dbReference>
<evidence type="ECO:0000256" key="4">
    <source>
        <dbReference type="ARBA" id="ARBA00022723"/>
    </source>
</evidence>
<protein>
    <recommendedName>
        <fullName evidence="8">Histone-lysine N-methyltransferase SET5</fullName>
    </recommendedName>
    <alternativeName>
        <fullName evidence="7">SET domain-containing protein 5</fullName>
    </alternativeName>
</protein>
<evidence type="ECO:0000256" key="2">
    <source>
        <dbReference type="ARBA" id="ARBA00022679"/>
    </source>
</evidence>
<dbReference type="Gene3D" id="6.10.140.2220">
    <property type="match status" value="1"/>
</dbReference>
<evidence type="ECO:0000259" key="12">
    <source>
        <dbReference type="PROSITE" id="PS50865"/>
    </source>
</evidence>
<keyword evidence="3" id="KW-0949">S-adenosyl-L-methionine</keyword>
<evidence type="ECO:0000256" key="6">
    <source>
        <dbReference type="ARBA" id="ARBA00022833"/>
    </source>
</evidence>
<evidence type="ECO:0000256" key="5">
    <source>
        <dbReference type="ARBA" id="ARBA00022771"/>
    </source>
</evidence>
<dbReference type="InterPro" id="IPR002893">
    <property type="entry name" value="Znf_MYND"/>
</dbReference>
<evidence type="ECO:0000256" key="9">
    <source>
        <dbReference type="ARBA" id="ARBA00048619"/>
    </source>
</evidence>
<organism evidence="13 14">
    <name type="scientific">Marssonina brunnea f. sp. multigermtubi (strain MB_m1)</name>
    <name type="common">Marssonina leaf spot fungus</name>
    <dbReference type="NCBI Taxonomy" id="1072389"/>
    <lineage>
        <taxon>Eukaryota</taxon>
        <taxon>Fungi</taxon>
        <taxon>Dikarya</taxon>
        <taxon>Ascomycota</taxon>
        <taxon>Pezizomycotina</taxon>
        <taxon>Leotiomycetes</taxon>
        <taxon>Helotiales</taxon>
        <taxon>Drepanopezizaceae</taxon>
        <taxon>Drepanopeziza</taxon>
    </lineage>
</organism>
<feature type="domain" description="MYND-type" evidence="12">
    <location>
        <begin position="306"/>
        <end position="348"/>
    </location>
</feature>
<keyword evidence="6" id="KW-0862">Zinc</keyword>
<dbReference type="InterPro" id="IPR046341">
    <property type="entry name" value="SET_dom_sf"/>
</dbReference>
<dbReference type="GO" id="GO:0045814">
    <property type="term" value="P:negative regulation of gene expression, epigenetic"/>
    <property type="evidence" value="ECO:0007669"/>
    <property type="project" value="TreeGrafter"/>
</dbReference>
<dbReference type="PROSITE" id="PS50865">
    <property type="entry name" value="ZF_MYND_2"/>
    <property type="match status" value="1"/>
</dbReference>
<dbReference type="PANTHER" id="PTHR46402:SF2">
    <property type="entry name" value="HISTONE-LYSINE N-TRIMETHYLTRANSFERASE SMYD5"/>
    <property type="match status" value="1"/>
</dbReference>
<keyword evidence="1" id="KW-0489">Methyltransferase</keyword>
<sequence length="589" mass="66891">MDQYWDCENWSPSIKFDLLWTRPSREEVEEYRAELIKITKMIKLLPYMVRLWRVRSNVLMLLGFPELAAADAHKGMMLTKDAFDYESELGERARLCMSLELLRCSQTNAHMHQEGGLHCEITTADTAEELQNCIEQSLMFEREKLLKSFDMMIKALYALQSFADLFTTCQEAIKLYPSNDIFRQTLDDSLSLFQELVEMLKGQDTPWVEIKWVSRVGAIHLNNYPWLTEEYSNTRTQAVIDEANVQLETLSDCLQIQPSTLPWSTLQNNTTLSYGMFATKDVQTGHIILNAAHSYGVSLEQSTTQCYNCYKSLISREEIYSKECCPEKRYCSLICQQVAETSYHRILCGKNFEGIVDRAQRAWGGNREEPHLSPLIGWDDRVTCGYPDEHFEAGLNEYITLLLARVLAVCVQAGGHPLLHPDVAQWMPFNKTDFSHGWTLNSMVVGPTEALQILGIDVFADERFDSWVINTMMARIINNMVPAGGPVPGGSVLPWLSWFNHSRVYNSVVVREGVNIGATIKIESTTNINKGDEVFIDTSPLDVEEEQAREGEAIGATTNIESTTDINKDDEVFVDISPLDFKEKQGESG</sequence>
<dbReference type="OrthoDB" id="438641at2759"/>
<reference evidence="13 14" key="1">
    <citation type="journal article" date="2012" name="BMC Genomics">
        <title>Sequencing the genome of Marssonina brunnea reveals fungus-poplar co-evolution.</title>
        <authorList>
            <person name="Zhu S."/>
            <person name="Cao Y.-Z."/>
            <person name="Jiang C."/>
            <person name="Tan B.-Y."/>
            <person name="Wang Z."/>
            <person name="Feng S."/>
            <person name="Zhang L."/>
            <person name="Su X.-H."/>
            <person name="Brejova B."/>
            <person name="Vinar T."/>
            <person name="Xu M."/>
            <person name="Wang M.-X."/>
            <person name="Zhang S.-G."/>
            <person name="Huang M.-R."/>
            <person name="Wu R."/>
            <person name="Zhou Y."/>
        </authorList>
    </citation>
    <scope>NUCLEOTIDE SEQUENCE [LARGE SCALE GENOMIC DNA]</scope>
    <source>
        <strain evidence="13 14">MB_m1</strain>
    </source>
</reference>
<dbReference type="Pfam" id="PF00856">
    <property type="entry name" value="SET"/>
    <property type="match status" value="1"/>
</dbReference>
<name>K1WC98_MARBU</name>
<gene>
    <name evidence="13" type="ORF">MBM_06761</name>
</gene>
<dbReference type="InParanoid" id="K1WC98"/>
<keyword evidence="2" id="KW-0808">Transferase</keyword>
<proteinExistence type="predicted"/>
<dbReference type="InterPro" id="IPR001214">
    <property type="entry name" value="SET_dom"/>
</dbReference>